<dbReference type="PANTHER" id="PTHR46270">
    <property type="entry name" value="ARMADILLO-TYPE FOLD-RELATED"/>
    <property type="match status" value="1"/>
</dbReference>
<dbReference type="GO" id="GO:0007165">
    <property type="term" value="P:signal transduction"/>
    <property type="evidence" value="ECO:0007669"/>
    <property type="project" value="InterPro"/>
</dbReference>
<organism evidence="2 3">
    <name type="scientific">Rotaria sordida</name>
    <dbReference type="NCBI Taxonomy" id="392033"/>
    <lineage>
        <taxon>Eukaryota</taxon>
        <taxon>Metazoa</taxon>
        <taxon>Spiralia</taxon>
        <taxon>Gnathifera</taxon>
        <taxon>Rotifera</taxon>
        <taxon>Eurotatoria</taxon>
        <taxon>Bdelloidea</taxon>
        <taxon>Philodinida</taxon>
        <taxon>Philodinidae</taxon>
        <taxon>Rotaria</taxon>
    </lineage>
</organism>
<dbReference type="Pfam" id="PF13676">
    <property type="entry name" value="TIR_2"/>
    <property type="match status" value="1"/>
</dbReference>
<dbReference type="EMBL" id="CAJNOO010000522">
    <property type="protein sequence ID" value="CAF0968290.1"/>
    <property type="molecule type" value="Genomic_DNA"/>
</dbReference>
<name>A0A814EJV3_9BILA</name>
<protein>
    <recommendedName>
        <fullName evidence="1">TIR domain-containing protein</fullName>
    </recommendedName>
</protein>
<evidence type="ECO:0000313" key="3">
    <source>
        <dbReference type="Proteomes" id="UP000663882"/>
    </source>
</evidence>
<dbReference type="AlphaFoldDB" id="A0A814EJV3"/>
<dbReference type="InterPro" id="IPR035897">
    <property type="entry name" value="Toll_tir_struct_dom_sf"/>
</dbReference>
<dbReference type="PANTHER" id="PTHR46270:SF2">
    <property type="entry name" value="TIR DOMAIN-CONTAINING PROTEIN"/>
    <property type="match status" value="1"/>
</dbReference>
<dbReference type="Proteomes" id="UP000663882">
    <property type="component" value="Unassembled WGS sequence"/>
</dbReference>
<reference evidence="2" key="1">
    <citation type="submission" date="2021-02" db="EMBL/GenBank/DDBJ databases">
        <authorList>
            <person name="Nowell W R."/>
        </authorList>
    </citation>
    <scope>NUCLEOTIDE SEQUENCE</scope>
</reference>
<proteinExistence type="predicted"/>
<dbReference type="SUPFAM" id="SSF52200">
    <property type="entry name" value="Toll/Interleukin receptor TIR domain"/>
    <property type="match status" value="1"/>
</dbReference>
<gene>
    <name evidence="2" type="ORF">RFH988_LOCUS12492</name>
</gene>
<feature type="domain" description="TIR" evidence="1">
    <location>
        <begin position="3"/>
        <end position="97"/>
    </location>
</feature>
<evidence type="ECO:0000313" key="2">
    <source>
        <dbReference type="EMBL" id="CAF0968290.1"/>
    </source>
</evidence>
<sequence>MADKFRVWIDLEEMHGAMMQVMADAVKHSRCILICMSESYYTSPYCQSEAQYAFEKRRVLIPLRVQSSYKADGWLAFLTSCRIYVDFTKMNFDTAYAKVKSEILRSQANRKGSSGIPSRSTAAEAPIMKPRLFSTTSDQLKQFNSDIDQLTDEHTQEYIDTGDKLSSVKSTVTSLQKRVELMDTRLERITDSLNWIMKAMARVKMTKEDPPLIEHMKNEQ</sequence>
<evidence type="ECO:0000259" key="1">
    <source>
        <dbReference type="Pfam" id="PF13676"/>
    </source>
</evidence>
<dbReference type="InterPro" id="IPR000157">
    <property type="entry name" value="TIR_dom"/>
</dbReference>
<dbReference type="OrthoDB" id="9978456at2759"/>
<accession>A0A814EJV3</accession>
<dbReference type="Gene3D" id="3.40.50.10140">
    <property type="entry name" value="Toll/interleukin-1 receptor homology (TIR) domain"/>
    <property type="match status" value="1"/>
</dbReference>
<comment type="caution">
    <text evidence="2">The sequence shown here is derived from an EMBL/GenBank/DDBJ whole genome shotgun (WGS) entry which is preliminary data.</text>
</comment>